<dbReference type="EMBL" id="JAMZEB010000002">
    <property type="protein sequence ID" value="MCP2356579.1"/>
    <property type="molecule type" value="Genomic_DNA"/>
</dbReference>
<evidence type="ECO:0000256" key="4">
    <source>
        <dbReference type="ARBA" id="ARBA00022827"/>
    </source>
</evidence>
<proteinExistence type="inferred from homology"/>
<dbReference type="Pfam" id="PF05199">
    <property type="entry name" value="GMC_oxred_C"/>
    <property type="match status" value="1"/>
</dbReference>
<dbReference type="Proteomes" id="UP001139648">
    <property type="component" value="Unassembled WGS sequence"/>
</dbReference>
<keyword evidence="4" id="KW-0274">FAD</keyword>
<evidence type="ECO:0000256" key="2">
    <source>
        <dbReference type="ARBA" id="ARBA00010790"/>
    </source>
</evidence>
<gene>
    <name evidence="8" type="ORF">HD597_003599</name>
</gene>
<evidence type="ECO:0000256" key="3">
    <source>
        <dbReference type="ARBA" id="ARBA00022630"/>
    </source>
</evidence>
<keyword evidence="5" id="KW-0560">Oxidoreductase</keyword>
<dbReference type="RefSeq" id="WP_253743553.1">
    <property type="nucleotide sequence ID" value="NZ_BAABKA010000057.1"/>
</dbReference>
<dbReference type="InterPro" id="IPR007867">
    <property type="entry name" value="GMC_OxRtase_C"/>
</dbReference>
<dbReference type="InterPro" id="IPR000172">
    <property type="entry name" value="GMC_OxRdtase_N"/>
</dbReference>
<dbReference type="Pfam" id="PF00732">
    <property type="entry name" value="GMC_oxred_N"/>
    <property type="match status" value="1"/>
</dbReference>
<evidence type="ECO:0000259" key="6">
    <source>
        <dbReference type="Pfam" id="PF00732"/>
    </source>
</evidence>
<feature type="domain" description="Glucose-methanol-choline oxidoreductase C-terminal" evidence="7">
    <location>
        <begin position="345"/>
        <end position="475"/>
    </location>
</feature>
<feature type="domain" description="Glucose-methanol-choline oxidoreductase N-terminal" evidence="6">
    <location>
        <begin position="211"/>
        <end position="267"/>
    </location>
</feature>
<protein>
    <submittedName>
        <fullName evidence="8">Choline dehydrogenase-like flavoprotein</fullName>
    </submittedName>
</protein>
<evidence type="ECO:0000313" key="8">
    <source>
        <dbReference type="EMBL" id="MCP2356579.1"/>
    </source>
</evidence>
<dbReference type="PANTHER" id="PTHR42784:SF1">
    <property type="entry name" value="PYRANOSE 2-OXIDASE"/>
    <property type="match status" value="1"/>
</dbReference>
<comment type="caution">
    <text evidence="8">The sequence shown here is derived from an EMBL/GenBank/DDBJ whole genome shotgun (WGS) entry which is preliminary data.</text>
</comment>
<sequence length="499" mass="52548">MAHFPAPPRLPGRAGVIVVGGGMAGLELAGQLHRSGAGEVLVIESGPGLESRHVSQSYPERRAGEVVLRPERDRHFFRGWEPVGSPHFADGSGLRRRLGGRSLYWWGIVVPMDPWALIEPWWPASVIADLTGSRRGGASLYAQVAEDLGIPAAALSPGDTRGPGPSFSLAGLDFHPVPRAVRGTGSRWSAYSPLDYWRDPVTASPVRALDGVTIACQHTVERVLLRDGRAAGVRAVRAGDCDPVDIRADAVVLAAGTIENSRLVLRSRANGGTTRQRLTGLSDHIVQGFTLTLPAGAADPAVALPAGHFVSPGDGGHRSNLFLGTEELASGSVRVEVSTMGEHLPNERSFVEHRRAPDGTTSVHVGAALAEADEALVAEQQQRLGDLWRSLGARYGLPATPLVFGGFGTWRPLSGGLVTYASALGTVNHEGCTIRLGDGLTERHEVEDVPGLYVLGPATFPRLGAANPSLTTLALSRRLAAILAGPPRHGTACPSPARG</sequence>
<dbReference type="InterPro" id="IPR036188">
    <property type="entry name" value="FAD/NAD-bd_sf"/>
</dbReference>
<keyword evidence="9" id="KW-1185">Reference proteome</keyword>
<reference evidence="8" key="1">
    <citation type="submission" date="2022-06" db="EMBL/GenBank/DDBJ databases">
        <title>Sequencing the genomes of 1000 actinobacteria strains.</title>
        <authorList>
            <person name="Klenk H.-P."/>
        </authorList>
    </citation>
    <scope>NUCLEOTIDE SEQUENCE</scope>
    <source>
        <strain evidence="8">DSM 46694</strain>
    </source>
</reference>
<comment type="cofactor">
    <cofactor evidence="1">
        <name>FAD</name>
        <dbReference type="ChEBI" id="CHEBI:57692"/>
    </cofactor>
</comment>
<name>A0A9X2GCF3_9ACTN</name>
<evidence type="ECO:0000256" key="5">
    <source>
        <dbReference type="ARBA" id="ARBA00023002"/>
    </source>
</evidence>
<keyword evidence="3" id="KW-0285">Flavoprotein</keyword>
<evidence type="ECO:0000259" key="7">
    <source>
        <dbReference type="Pfam" id="PF05199"/>
    </source>
</evidence>
<dbReference type="GO" id="GO:0050660">
    <property type="term" value="F:flavin adenine dinucleotide binding"/>
    <property type="evidence" value="ECO:0007669"/>
    <property type="project" value="InterPro"/>
</dbReference>
<organism evidence="8 9">
    <name type="scientific">Nonomuraea thailandensis</name>
    <dbReference type="NCBI Taxonomy" id="1188745"/>
    <lineage>
        <taxon>Bacteria</taxon>
        <taxon>Bacillati</taxon>
        <taxon>Actinomycetota</taxon>
        <taxon>Actinomycetes</taxon>
        <taxon>Streptosporangiales</taxon>
        <taxon>Streptosporangiaceae</taxon>
        <taxon>Nonomuraea</taxon>
    </lineage>
</organism>
<dbReference type="Gene3D" id="3.50.50.60">
    <property type="entry name" value="FAD/NAD(P)-binding domain"/>
    <property type="match status" value="2"/>
</dbReference>
<comment type="similarity">
    <text evidence="2">Belongs to the GMC oxidoreductase family.</text>
</comment>
<dbReference type="SUPFAM" id="SSF51905">
    <property type="entry name" value="FAD/NAD(P)-binding domain"/>
    <property type="match status" value="1"/>
</dbReference>
<dbReference type="AlphaFoldDB" id="A0A9X2GCF3"/>
<dbReference type="GO" id="GO:0016614">
    <property type="term" value="F:oxidoreductase activity, acting on CH-OH group of donors"/>
    <property type="evidence" value="ECO:0007669"/>
    <property type="project" value="InterPro"/>
</dbReference>
<dbReference type="InterPro" id="IPR051473">
    <property type="entry name" value="P2Ox-like"/>
</dbReference>
<dbReference type="PANTHER" id="PTHR42784">
    <property type="entry name" value="PYRANOSE 2-OXIDASE"/>
    <property type="match status" value="1"/>
</dbReference>
<accession>A0A9X2GCF3</accession>
<evidence type="ECO:0000313" key="9">
    <source>
        <dbReference type="Proteomes" id="UP001139648"/>
    </source>
</evidence>
<evidence type="ECO:0000256" key="1">
    <source>
        <dbReference type="ARBA" id="ARBA00001974"/>
    </source>
</evidence>